<name>A5E4Y6_LODEL</name>
<dbReference type="RefSeq" id="XP_001523862.1">
    <property type="nucleotide sequence ID" value="XM_001523812.1"/>
</dbReference>
<protein>
    <submittedName>
        <fullName evidence="2">Uncharacterized protein</fullName>
    </submittedName>
</protein>
<dbReference type="GeneID" id="5231083"/>
<keyword evidence="1" id="KW-0812">Transmembrane</keyword>
<dbReference type="EMBL" id="CH981530">
    <property type="protein sequence ID" value="EDK46494.1"/>
    <property type="molecule type" value="Genomic_DNA"/>
</dbReference>
<dbReference type="KEGG" id="lel:PVL30_005405"/>
<dbReference type="AlphaFoldDB" id="A5E4Y6"/>
<sequence length="112" mass="12951">MPTTAGLAFAALQGVAWRFFYVKLAGSPPKQIQNLTGYLVFGGLTSAFYLGVWDPLVTNNRELVQRRLEMLKEQRQLQNELLKSDGEPHKFFTSKDRGNFFRLFDRYAQPYK</sequence>
<organism evidence="2 3">
    <name type="scientific">Lodderomyces elongisporus (strain ATCC 11503 / CBS 2605 / JCM 1781 / NBRC 1676 / NRRL YB-4239)</name>
    <name type="common">Yeast</name>
    <name type="synonym">Saccharomyces elongisporus</name>
    <dbReference type="NCBI Taxonomy" id="379508"/>
    <lineage>
        <taxon>Eukaryota</taxon>
        <taxon>Fungi</taxon>
        <taxon>Dikarya</taxon>
        <taxon>Ascomycota</taxon>
        <taxon>Saccharomycotina</taxon>
        <taxon>Pichiomycetes</taxon>
        <taxon>Debaryomycetaceae</taxon>
        <taxon>Candida/Lodderomyces clade</taxon>
        <taxon>Lodderomyces</taxon>
    </lineage>
</organism>
<dbReference type="VEuPathDB" id="FungiDB:LELG_04675"/>
<dbReference type="OrthoDB" id="4012145at2759"/>
<keyword evidence="3" id="KW-1185">Reference proteome</keyword>
<dbReference type="eggNOG" id="ENOG502RQ37">
    <property type="taxonomic scope" value="Eukaryota"/>
</dbReference>
<reference evidence="2 3" key="1">
    <citation type="journal article" date="2009" name="Nature">
        <title>Evolution of pathogenicity and sexual reproduction in eight Candida genomes.</title>
        <authorList>
            <person name="Butler G."/>
            <person name="Rasmussen M.D."/>
            <person name="Lin M.F."/>
            <person name="Santos M.A."/>
            <person name="Sakthikumar S."/>
            <person name="Munro C.A."/>
            <person name="Rheinbay E."/>
            <person name="Grabherr M."/>
            <person name="Forche A."/>
            <person name="Reedy J.L."/>
            <person name="Agrafioti I."/>
            <person name="Arnaud M.B."/>
            <person name="Bates S."/>
            <person name="Brown A.J."/>
            <person name="Brunke S."/>
            <person name="Costanzo M.C."/>
            <person name="Fitzpatrick D.A."/>
            <person name="de Groot P.W."/>
            <person name="Harris D."/>
            <person name="Hoyer L.L."/>
            <person name="Hube B."/>
            <person name="Klis F.M."/>
            <person name="Kodira C."/>
            <person name="Lennard N."/>
            <person name="Logue M.E."/>
            <person name="Martin R."/>
            <person name="Neiman A.M."/>
            <person name="Nikolaou E."/>
            <person name="Quail M.A."/>
            <person name="Quinn J."/>
            <person name="Santos M.C."/>
            <person name="Schmitzberger F.F."/>
            <person name="Sherlock G."/>
            <person name="Shah P."/>
            <person name="Silverstein K.A."/>
            <person name="Skrzypek M.S."/>
            <person name="Soll D."/>
            <person name="Staggs R."/>
            <person name="Stansfield I."/>
            <person name="Stumpf M.P."/>
            <person name="Sudbery P.E."/>
            <person name="Srikantha T."/>
            <person name="Zeng Q."/>
            <person name="Berman J."/>
            <person name="Berriman M."/>
            <person name="Heitman J."/>
            <person name="Gow N.A."/>
            <person name="Lorenz M.C."/>
            <person name="Birren B.W."/>
            <person name="Kellis M."/>
            <person name="Cuomo C.A."/>
        </authorList>
    </citation>
    <scope>NUCLEOTIDE SEQUENCE [LARGE SCALE GENOMIC DNA]</scope>
    <source>
        <strain evidence="3">ATCC 11503 / BCRC 21390 / CBS 2605 / JCM 1781 / NBRC 1676 / NRRL YB-4239</strain>
    </source>
</reference>
<evidence type="ECO:0000313" key="3">
    <source>
        <dbReference type="Proteomes" id="UP000001996"/>
    </source>
</evidence>
<proteinExistence type="predicted"/>
<evidence type="ECO:0000313" key="2">
    <source>
        <dbReference type="EMBL" id="EDK46494.1"/>
    </source>
</evidence>
<evidence type="ECO:0000256" key="1">
    <source>
        <dbReference type="SAM" id="Phobius"/>
    </source>
</evidence>
<dbReference type="HOGENOM" id="CLU_150139_0_0_1"/>
<keyword evidence="1" id="KW-1133">Transmembrane helix</keyword>
<gene>
    <name evidence="2" type="ORF">LELG_04675</name>
</gene>
<keyword evidence="1" id="KW-0472">Membrane</keyword>
<dbReference type="Proteomes" id="UP000001996">
    <property type="component" value="Unassembled WGS sequence"/>
</dbReference>
<feature type="transmembrane region" description="Helical" evidence="1">
    <location>
        <begin position="35"/>
        <end position="57"/>
    </location>
</feature>
<dbReference type="InParanoid" id="A5E4Y6"/>
<dbReference type="STRING" id="379508.A5E4Y6"/>
<accession>A5E4Y6</accession>